<organism evidence="2 3">
    <name type="scientific">Datura stramonium</name>
    <name type="common">Jimsonweed</name>
    <name type="synonym">Common thornapple</name>
    <dbReference type="NCBI Taxonomy" id="4076"/>
    <lineage>
        <taxon>Eukaryota</taxon>
        <taxon>Viridiplantae</taxon>
        <taxon>Streptophyta</taxon>
        <taxon>Embryophyta</taxon>
        <taxon>Tracheophyta</taxon>
        <taxon>Spermatophyta</taxon>
        <taxon>Magnoliopsida</taxon>
        <taxon>eudicotyledons</taxon>
        <taxon>Gunneridae</taxon>
        <taxon>Pentapetalae</taxon>
        <taxon>asterids</taxon>
        <taxon>lamiids</taxon>
        <taxon>Solanales</taxon>
        <taxon>Solanaceae</taxon>
        <taxon>Solanoideae</taxon>
        <taxon>Datureae</taxon>
        <taxon>Datura</taxon>
    </lineage>
</organism>
<protein>
    <submittedName>
        <fullName evidence="2">Uncharacterized protein</fullName>
    </submittedName>
</protein>
<name>A0ABS8VL40_DATST</name>
<feature type="non-terminal residue" evidence="2">
    <location>
        <position position="1"/>
    </location>
</feature>
<accession>A0ABS8VL40</accession>
<feature type="region of interest" description="Disordered" evidence="1">
    <location>
        <begin position="89"/>
        <end position="118"/>
    </location>
</feature>
<dbReference type="EMBL" id="JACEIK010005223">
    <property type="protein sequence ID" value="MCE0481009.1"/>
    <property type="molecule type" value="Genomic_DNA"/>
</dbReference>
<evidence type="ECO:0000313" key="2">
    <source>
        <dbReference type="EMBL" id="MCE0481009.1"/>
    </source>
</evidence>
<dbReference type="Proteomes" id="UP000823775">
    <property type="component" value="Unassembled WGS sequence"/>
</dbReference>
<keyword evidence="3" id="KW-1185">Reference proteome</keyword>
<proteinExistence type="predicted"/>
<reference evidence="2 3" key="1">
    <citation type="journal article" date="2021" name="BMC Genomics">
        <title>Datura genome reveals duplications of psychoactive alkaloid biosynthetic genes and high mutation rate following tissue culture.</title>
        <authorList>
            <person name="Rajewski A."/>
            <person name="Carter-House D."/>
            <person name="Stajich J."/>
            <person name="Litt A."/>
        </authorList>
    </citation>
    <scope>NUCLEOTIDE SEQUENCE [LARGE SCALE GENOMIC DNA]</scope>
    <source>
        <strain evidence="2">AR-01</strain>
    </source>
</reference>
<comment type="caution">
    <text evidence="2">The sequence shown here is derived from an EMBL/GenBank/DDBJ whole genome shotgun (WGS) entry which is preliminary data.</text>
</comment>
<sequence length="118" mass="13514">RNLRTADVKQKTEQTKSVSVIRRRVSGTDPRTADATRDPSSGLKPTINWIGISSNFAGPYRRITKCRRPQNQFQTFQWRPFVNTHTHFSETSTLHMKKDSNNDLPLRVMSPNLSSDKA</sequence>
<evidence type="ECO:0000256" key="1">
    <source>
        <dbReference type="SAM" id="MobiDB-lite"/>
    </source>
</evidence>
<gene>
    <name evidence="2" type="ORF">HAX54_038364</name>
</gene>
<evidence type="ECO:0000313" key="3">
    <source>
        <dbReference type="Proteomes" id="UP000823775"/>
    </source>
</evidence>